<dbReference type="SUPFAM" id="SSF51182">
    <property type="entry name" value="RmlC-like cupins"/>
    <property type="match status" value="1"/>
</dbReference>
<dbReference type="STRING" id="320771.Cflav_PD5086"/>
<proteinExistence type="predicted"/>
<feature type="region of interest" description="Disordered" evidence="1">
    <location>
        <begin position="1"/>
        <end position="21"/>
    </location>
</feature>
<evidence type="ECO:0000313" key="3">
    <source>
        <dbReference type="EMBL" id="EEF62451.1"/>
    </source>
</evidence>
<feature type="domain" description="Cupin type-2" evidence="2">
    <location>
        <begin position="49"/>
        <end position="116"/>
    </location>
</feature>
<dbReference type="AlphaFoldDB" id="B9XBY3"/>
<dbReference type="Gene3D" id="2.60.120.10">
    <property type="entry name" value="Jelly Rolls"/>
    <property type="match status" value="1"/>
</dbReference>
<organism evidence="3 4">
    <name type="scientific">Pedosphaera parvula (strain Ellin514)</name>
    <dbReference type="NCBI Taxonomy" id="320771"/>
    <lineage>
        <taxon>Bacteria</taxon>
        <taxon>Pseudomonadati</taxon>
        <taxon>Verrucomicrobiota</taxon>
        <taxon>Pedosphaerae</taxon>
        <taxon>Pedosphaerales</taxon>
        <taxon>Pedosphaeraceae</taxon>
        <taxon>Pedosphaera</taxon>
    </lineage>
</organism>
<dbReference type="Pfam" id="PF07883">
    <property type="entry name" value="Cupin_2"/>
    <property type="match status" value="1"/>
</dbReference>
<name>B9XBY3_PEDPL</name>
<dbReference type="PANTHER" id="PTHR36440">
    <property type="entry name" value="PUTATIVE (AFU_ORTHOLOGUE AFUA_8G07350)-RELATED"/>
    <property type="match status" value="1"/>
</dbReference>
<accession>B9XBY3</accession>
<reference evidence="3 4" key="1">
    <citation type="journal article" date="2011" name="J. Bacteriol.">
        <title>Genome sequence of 'Pedosphaera parvula' Ellin514, an aerobic Verrucomicrobial isolate from pasture soil.</title>
        <authorList>
            <person name="Kant R."/>
            <person name="van Passel M.W."/>
            <person name="Sangwan P."/>
            <person name="Palva A."/>
            <person name="Lucas S."/>
            <person name="Copeland A."/>
            <person name="Lapidus A."/>
            <person name="Glavina Del Rio T."/>
            <person name="Dalin E."/>
            <person name="Tice H."/>
            <person name="Bruce D."/>
            <person name="Goodwin L."/>
            <person name="Pitluck S."/>
            <person name="Chertkov O."/>
            <person name="Larimer F.W."/>
            <person name="Land M.L."/>
            <person name="Hauser L."/>
            <person name="Brettin T.S."/>
            <person name="Detter J.C."/>
            <person name="Han S."/>
            <person name="de Vos W.M."/>
            <person name="Janssen P.H."/>
            <person name="Smidt H."/>
        </authorList>
    </citation>
    <scope>NUCLEOTIDE SEQUENCE [LARGE SCALE GENOMIC DNA]</scope>
    <source>
        <strain evidence="3 4">Ellin514</strain>
    </source>
</reference>
<dbReference type="InterPro" id="IPR053146">
    <property type="entry name" value="QDO-like"/>
</dbReference>
<dbReference type="OrthoDB" id="9794183at2"/>
<dbReference type="InterPro" id="IPR014710">
    <property type="entry name" value="RmlC-like_jellyroll"/>
</dbReference>
<evidence type="ECO:0000259" key="2">
    <source>
        <dbReference type="Pfam" id="PF07883"/>
    </source>
</evidence>
<dbReference type="RefSeq" id="WP_007413331.1">
    <property type="nucleotide sequence ID" value="NZ_ABOX02000004.1"/>
</dbReference>
<dbReference type="InterPro" id="IPR013096">
    <property type="entry name" value="Cupin_2"/>
</dbReference>
<dbReference type="EMBL" id="ABOX02000004">
    <property type="protein sequence ID" value="EEF62451.1"/>
    <property type="molecule type" value="Genomic_DNA"/>
</dbReference>
<sequence length="155" mass="16954">MQTSTVEKSHQEPVVVPPGSGEQLNIAGSKTLHKIKSSATNGVFSVMEFVTPPGKGVALHVHEREDELVYLLEGELEVTLGDQKMKAVPGVMALLPRGIPHGFTNIGNKPSRLLDTILPGQFDNYFVELAALYAAGEPSEEQIDALSRKYRIRYL</sequence>
<protein>
    <submittedName>
        <fullName evidence="3">Cupin 2 conserved barrel domain protein</fullName>
    </submittedName>
</protein>
<gene>
    <name evidence="3" type="ORF">Cflav_PD5086</name>
</gene>
<evidence type="ECO:0000313" key="4">
    <source>
        <dbReference type="Proteomes" id="UP000003688"/>
    </source>
</evidence>
<dbReference type="PANTHER" id="PTHR36440:SF1">
    <property type="entry name" value="PUTATIVE (AFU_ORTHOLOGUE AFUA_8G07350)-RELATED"/>
    <property type="match status" value="1"/>
</dbReference>
<dbReference type="Proteomes" id="UP000003688">
    <property type="component" value="Unassembled WGS sequence"/>
</dbReference>
<evidence type="ECO:0000256" key="1">
    <source>
        <dbReference type="SAM" id="MobiDB-lite"/>
    </source>
</evidence>
<comment type="caution">
    <text evidence="3">The sequence shown here is derived from an EMBL/GenBank/DDBJ whole genome shotgun (WGS) entry which is preliminary data.</text>
</comment>
<keyword evidence="4" id="KW-1185">Reference proteome</keyword>
<dbReference type="InterPro" id="IPR011051">
    <property type="entry name" value="RmlC_Cupin_sf"/>
</dbReference>